<proteinExistence type="predicted"/>
<feature type="non-terminal residue" evidence="1">
    <location>
        <position position="290"/>
    </location>
</feature>
<reference evidence="1" key="1">
    <citation type="submission" date="2018-05" db="EMBL/GenBank/DDBJ databases">
        <authorList>
            <person name="Lanie J.A."/>
            <person name="Ng W.-L."/>
            <person name="Kazmierczak K.M."/>
            <person name="Andrzejewski T.M."/>
            <person name="Davidsen T.M."/>
            <person name="Wayne K.J."/>
            <person name="Tettelin H."/>
            <person name="Glass J.I."/>
            <person name="Rusch D."/>
            <person name="Podicherti R."/>
            <person name="Tsui H.-C.T."/>
            <person name="Winkler M.E."/>
        </authorList>
    </citation>
    <scope>NUCLEOTIDE SEQUENCE</scope>
</reference>
<dbReference type="PANTHER" id="PTHR43881">
    <property type="entry name" value="GAMMA-GLUTAMYLTRANSPEPTIDASE (AFU_ORTHOLOGUE AFUA_4G13580)"/>
    <property type="match status" value="1"/>
</dbReference>
<feature type="non-terminal residue" evidence="1">
    <location>
        <position position="1"/>
    </location>
</feature>
<dbReference type="PRINTS" id="PR01210">
    <property type="entry name" value="GGTRANSPTASE"/>
</dbReference>
<protein>
    <recommendedName>
        <fullName evidence="2">Gamma-glutamyltransferase</fullName>
    </recommendedName>
</protein>
<evidence type="ECO:0000313" key="1">
    <source>
        <dbReference type="EMBL" id="SVD37951.1"/>
    </source>
</evidence>
<organism evidence="1">
    <name type="scientific">marine metagenome</name>
    <dbReference type="NCBI Taxonomy" id="408172"/>
    <lineage>
        <taxon>unclassified sequences</taxon>
        <taxon>metagenomes</taxon>
        <taxon>ecological metagenomes</taxon>
    </lineage>
</organism>
<evidence type="ECO:0008006" key="2">
    <source>
        <dbReference type="Google" id="ProtNLM"/>
    </source>
</evidence>
<dbReference type="EMBL" id="UINC01146935">
    <property type="protein sequence ID" value="SVD37951.1"/>
    <property type="molecule type" value="Genomic_DNA"/>
</dbReference>
<dbReference type="Gene3D" id="1.10.246.130">
    <property type="match status" value="1"/>
</dbReference>
<dbReference type="InterPro" id="IPR043138">
    <property type="entry name" value="GGT_lsub"/>
</dbReference>
<dbReference type="PANTHER" id="PTHR43881:SF1">
    <property type="entry name" value="GAMMA-GLUTAMYLTRANSPEPTIDASE (AFU_ORTHOLOGUE AFUA_4G13580)"/>
    <property type="match status" value="1"/>
</dbReference>
<dbReference type="InterPro" id="IPR052896">
    <property type="entry name" value="GGT-like_enzyme"/>
</dbReference>
<dbReference type="Pfam" id="PF01019">
    <property type="entry name" value="G_glu_transpept"/>
    <property type="match status" value="1"/>
</dbReference>
<dbReference type="AlphaFoldDB" id="A0A382UW97"/>
<accession>A0A382UW97</accession>
<dbReference type="SUPFAM" id="SSF56235">
    <property type="entry name" value="N-terminal nucleophile aminohydrolases (Ntn hydrolases)"/>
    <property type="match status" value="1"/>
</dbReference>
<sequence length="290" mass="32746">PRGDWLKAGELRRNPDLARTYRAIADQGRDAFYEGDIAREIARYSEENDGLITYEDLKRHEVEWQEPVAISYRGRTVYEAPPNSSGHVLLQELGMFEHFDPQEYGYMSSGSIHLMVEAKKLAFADREAYLADPHYVDIPIEGMLDPAYLSERARLIDVDHAAENVVEGDPWGYMSRRPDSRKKHREAGRLHQVGSDTTHFCVVDRWGNSVGELQSIQTAFGSCVIAGSTGILLNNRMTYWHLDPDHIDYLNPGQKVRHTMNPLMVFSAPVEKGGKLELVCGTPGADTQVQ</sequence>
<dbReference type="InterPro" id="IPR043137">
    <property type="entry name" value="GGT_ssub_C"/>
</dbReference>
<name>A0A382UW97_9ZZZZ</name>
<dbReference type="Gene3D" id="3.60.20.40">
    <property type="match status" value="1"/>
</dbReference>
<gene>
    <name evidence="1" type="ORF">METZ01_LOCUS390805</name>
</gene>
<dbReference type="InterPro" id="IPR029055">
    <property type="entry name" value="Ntn_hydrolases_N"/>
</dbReference>